<feature type="transmembrane region" description="Helical" evidence="1">
    <location>
        <begin position="6"/>
        <end position="24"/>
    </location>
</feature>
<evidence type="ECO:0000259" key="3">
    <source>
        <dbReference type="Pfam" id="PF18917"/>
    </source>
</evidence>
<keyword evidence="1" id="KW-1133">Transmembrane helix</keyword>
<keyword evidence="1" id="KW-0472">Membrane</keyword>
<evidence type="ECO:0000256" key="1">
    <source>
        <dbReference type="SAM" id="Phobius"/>
    </source>
</evidence>
<dbReference type="Pfam" id="PF18917">
    <property type="entry name" value="LiaI-LiaF-like_TM1"/>
    <property type="match status" value="1"/>
</dbReference>
<organism evidence="4 5">
    <name type="scientific">Gottfriedia luciferensis</name>
    <dbReference type="NCBI Taxonomy" id="178774"/>
    <lineage>
        <taxon>Bacteria</taxon>
        <taxon>Bacillati</taxon>
        <taxon>Bacillota</taxon>
        <taxon>Bacilli</taxon>
        <taxon>Bacillales</taxon>
        <taxon>Bacillaceae</taxon>
        <taxon>Gottfriedia</taxon>
    </lineage>
</organism>
<dbReference type="EMBL" id="MDKC01000037">
    <property type="protein sequence ID" value="ODG89679.1"/>
    <property type="molecule type" value="Genomic_DNA"/>
</dbReference>
<feature type="transmembrane region" description="Helical" evidence="1">
    <location>
        <begin position="36"/>
        <end position="56"/>
    </location>
</feature>
<dbReference type="Pfam" id="PF13349">
    <property type="entry name" value="DUF4097"/>
    <property type="match status" value="1"/>
</dbReference>
<sequence>MRNWKVGTITAGIILIAIGLLWFLQNFISIPYSKLLINAWPVACILLGIEILLFNLVRKEETLRFHGFSIFLLIIMMVVSLLFSIGHLFVKEIGYTFKSKDIEINDSKTITSSINEVIINANNSEISVIGTDTSSVNVNGNIRVPDRDKEDSEKVSDYYSVKTLGDKLIIEIRNDDHQIFHFKDDSSHLNIDLPKSILTNINVKNGSINLSNKDNETVINSNDGQINIENVTGNLVAKTRNGSISLTNANLKGDSEIATRDGEITIKNMSGYLNSTTRDGSISIEHANIEGTSEITTYDGEINLRDYKGNVNAKTNNGAINVENALLNGESKISSDDGEIQIDLLKDNNLTINAETNDGSFSGNIGWKMKNKDENHTNKAMVGSGEHQLNLKTRNGSIYVNKD</sequence>
<dbReference type="Proteomes" id="UP000094580">
    <property type="component" value="Unassembled WGS sequence"/>
</dbReference>
<feature type="transmembrane region" description="Helical" evidence="1">
    <location>
        <begin position="68"/>
        <end position="90"/>
    </location>
</feature>
<dbReference type="InterPro" id="IPR043726">
    <property type="entry name" value="LiaI-LiaF-like_TM1"/>
</dbReference>
<evidence type="ECO:0008006" key="6">
    <source>
        <dbReference type="Google" id="ProtNLM"/>
    </source>
</evidence>
<evidence type="ECO:0000313" key="5">
    <source>
        <dbReference type="Proteomes" id="UP000094580"/>
    </source>
</evidence>
<evidence type="ECO:0000259" key="2">
    <source>
        <dbReference type="Pfam" id="PF13349"/>
    </source>
</evidence>
<gene>
    <name evidence="4" type="ORF">BED47_14785</name>
</gene>
<comment type="caution">
    <text evidence="4">The sequence shown here is derived from an EMBL/GenBank/DDBJ whole genome shotgun (WGS) entry which is preliminary data.</text>
</comment>
<accession>A0ABX2ZMI0</accession>
<keyword evidence="5" id="KW-1185">Reference proteome</keyword>
<dbReference type="InterPro" id="IPR025164">
    <property type="entry name" value="Toastrack_DUF4097"/>
</dbReference>
<proteinExistence type="predicted"/>
<feature type="domain" description="LiaI-LiaF-like transmembrane region" evidence="3">
    <location>
        <begin position="9"/>
        <end position="52"/>
    </location>
</feature>
<dbReference type="RefSeq" id="WP_069035462.1">
    <property type="nucleotide sequence ID" value="NZ_MDKC01000037.1"/>
</dbReference>
<protein>
    <recommendedName>
        <fullName evidence="6">Adhesin domain-containing protein</fullName>
    </recommendedName>
</protein>
<evidence type="ECO:0000313" key="4">
    <source>
        <dbReference type="EMBL" id="ODG89679.1"/>
    </source>
</evidence>
<reference evidence="4 5" key="1">
    <citation type="submission" date="2016-07" db="EMBL/GenBank/DDBJ databases">
        <authorList>
            <person name="Townsley L."/>
            <person name="Shank E.A."/>
        </authorList>
    </citation>
    <scope>NUCLEOTIDE SEQUENCE [LARGE SCALE GENOMIC DNA]</scope>
    <source>
        <strain evidence="4 5">CH01</strain>
    </source>
</reference>
<feature type="domain" description="DUF4097" evidence="2">
    <location>
        <begin position="274"/>
        <end position="400"/>
    </location>
</feature>
<keyword evidence="1" id="KW-0812">Transmembrane</keyword>
<name>A0ABX2ZMI0_9BACI</name>